<keyword evidence="7" id="KW-1185">Reference proteome</keyword>
<dbReference type="InterPro" id="IPR009057">
    <property type="entry name" value="Homeodomain-like_sf"/>
</dbReference>
<evidence type="ECO:0000313" key="7">
    <source>
        <dbReference type="Proteomes" id="UP000552644"/>
    </source>
</evidence>
<dbReference type="PANTHER" id="PTHR47506">
    <property type="entry name" value="TRANSCRIPTIONAL REGULATORY PROTEIN"/>
    <property type="match status" value="1"/>
</dbReference>
<accession>A0A7W7QM21</accession>
<protein>
    <submittedName>
        <fullName evidence="6">TetR/AcrR family transcriptional repressor of nem operon</fullName>
    </submittedName>
</protein>
<evidence type="ECO:0000256" key="3">
    <source>
        <dbReference type="ARBA" id="ARBA00023163"/>
    </source>
</evidence>
<dbReference type="PANTHER" id="PTHR47506:SF6">
    <property type="entry name" value="HTH-TYPE TRANSCRIPTIONAL REPRESSOR NEMR"/>
    <property type="match status" value="1"/>
</dbReference>
<dbReference type="Proteomes" id="UP000552644">
    <property type="component" value="Unassembled WGS sequence"/>
</dbReference>
<evidence type="ECO:0000259" key="5">
    <source>
        <dbReference type="PROSITE" id="PS50977"/>
    </source>
</evidence>
<proteinExistence type="predicted"/>
<gene>
    <name evidence="6" type="ORF">FHS44_003175</name>
</gene>
<dbReference type="InterPro" id="IPR036271">
    <property type="entry name" value="Tet_transcr_reg_TetR-rel_C_sf"/>
</dbReference>
<dbReference type="SUPFAM" id="SSF48498">
    <property type="entry name" value="Tetracyclin repressor-like, C-terminal domain"/>
    <property type="match status" value="1"/>
</dbReference>
<sequence>MARASKKDQILDQGMRAVRRTGLVGSSVRDITAAAEVPLGSFGNHFASKEAFGLAVIDHYFAGVREIVAATLDDTSRPPLARLRAYFDEITDRLERRGWHDGCLIGNTSLDSTETSEAIRVRLSEVFAEWHEPFARCLLEAERAGEVTLPLPALSFADFLMASWQGAMLRMKVERSPEPLERFKTVVFDALLAPGRTPTNERNR</sequence>
<keyword evidence="2 4" id="KW-0238">DNA-binding</keyword>
<keyword evidence="3" id="KW-0804">Transcription</keyword>
<feature type="domain" description="HTH tetR-type" evidence="5">
    <location>
        <begin position="4"/>
        <end position="64"/>
    </location>
</feature>
<dbReference type="InterPro" id="IPR001647">
    <property type="entry name" value="HTH_TetR"/>
</dbReference>
<organism evidence="6 7">
    <name type="scientific">Streptosporangium saharense</name>
    <dbReference type="NCBI Taxonomy" id="1706840"/>
    <lineage>
        <taxon>Bacteria</taxon>
        <taxon>Bacillati</taxon>
        <taxon>Actinomycetota</taxon>
        <taxon>Actinomycetes</taxon>
        <taxon>Streptosporangiales</taxon>
        <taxon>Streptosporangiaceae</taxon>
        <taxon>Streptosporangium</taxon>
    </lineage>
</organism>
<dbReference type="GO" id="GO:0003677">
    <property type="term" value="F:DNA binding"/>
    <property type="evidence" value="ECO:0007669"/>
    <property type="project" value="UniProtKB-UniRule"/>
</dbReference>
<evidence type="ECO:0000256" key="2">
    <source>
        <dbReference type="ARBA" id="ARBA00023125"/>
    </source>
</evidence>
<evidence type="ECO:0000256" key="4">
    <source>
        <dbReference type="PROSITE-ProRule" id="PRU00335"/>
    </source>
</evidence>
<dbReference type="Pfam" id="PF16925">
    <property type="entry name" value="TetR_C_13"/>
    <property type="match status" value="1"/>
</dbReference>
<evidence type="ECO:0000313" key="6">
    <source>
        <dbReference type="EMBL" id="MBB4916090.1"/>
    </source>
</evidence>
<dbReference type="SUPFAM" id="SSF46689">
    <property type="entry name" value="Homeodomain-like"/>
    <property type="match status" value="1"/>
</dbReference>
<dbReference type="InterPro" id="IPR011075">
    <property type="entry name" value="TetR_C"/>
</dbReference>
<dbReference type="AlphaFoldDB" id="A0A7W7QM21"/>
<comment type="caution">
    <text evidence="6">The sequence shown here is derived from an EMBL/GenBank/DDBJ whole genome shotgun (WGS) entry which is preliminary data.</text>
</comment>
<evidence type="ECO:0000256" key="1">
    <source>
        <dbReference type="ARBA" id="ARBA00023015"/>
    </source>
</evidence>
<name>A0A7W7QM21_9ACTN</name>
<dbReference type="PROSITE" id="PS50977">
    <property type="entry name" value="HTH_TETR_2"/>
    <property type="match status" value="1"/>
</dbReference>
<dbReference type="EMBL" id="JACHJP010000002">
    <property type="protein sequence ID" value="MBB4916090.1"/>
    <property type="molecule type" value="Genomic_DNA"/>
</dbReference>
<reference evidence="6 7" key="1">
    <citation type="submission" date="2020-08" db="EMBL/GenBank/DDBJ databases">
        <title>Genomic Encyclopedia of Type Strains, Phase III (KMG-III): the genomes of soil and plant-associated and newly described type strains.</title>
        <authorList>
            <person name="Whitman W."/>
        </authorList>
    </citation>
    <scope>NUCLEOTIDE SEQUENCE [LARGE SCALE GENOMIC DNA]</scope>
    <source>
        <strain evidence="6 7">CECT 8840</strain>
    </source>
</reference>
<feature type="DNA-binding region" description="H-T-H motif" evidence="4">
    <location>
        <begin position="27"/>
        <end position="46"/>
    </location>
</feature>
<dbReference type="RefSeq" id="WP_184714964.1">
    <property type="nucleotide sequence ID" value="NZ_JACHJP010000002.1"/>
</dbReference>
<dbReference type="Gene3D" id="1.10.357.10">
    <property type="entry name" value="Tetracycline Repressor, domain 2"/>
    <property type="match status" value="1"/>
</dbReference>
<keyword evidence="1" id="KW-0805">Transcription regulation</keyword>